<sequence length="233" mass="26404">MDPSKTVIKRLCTTKSKTETYVFSTGNTTNVCHHNKRDIEAISIKDKYYGDYYKKQGGGSHGYDADKYGHTESKKGHKASKYEDHGNEEGSKYYDKGEKHGHDSQYYEEGGKHEKDSDGMKKYSYFSSGSGPEGEYSKGYYGSEGYEDSKHMSKYVADSSGGGYKKGHDDKGEYYSDHHDKYNSDSSGYEEYGKKHDSGEHKHGKSYQSSEGKNEGWKNSGYESEHDSYGKKY</sequence>
<feature type="compositionally biased region" description="Basic and acidic residues" evidence="1">
    <location>
        <begin position="191"/>
        <end position="201"/>
    </location>
</feature>
<accession>A0A0D6MAZ5</accession>
<evidence type="ECO:0000256" key="1">
    <source>
        <dbReference type="SAM" id="MobiDB-lite"/>
    </source>
</evidence>
<feature type="compositionally biased region" description="Basic and acidic residues" evidence="1">
    <location>
        <begin position="166"/>
        <end position="183"/>
    </location>
</feature>
<proteinExistence type="predicted"/>
<keyword evidence="3" id="KW-1185">Reference proteome</keyword>
<evidence type="ECO:0000313" key="2">
    <source>
        <dbReference type="EMBL" id="EPB79906.1"/>
    </source>
</evidence>
<organism evidence="2 3">
    <name type="scientific">Ancylostoma ceylanicum</name>
    <dbReference type="NCBI Taxonomy" id="53326"/>
    <lineage>
        <taxon>Eukaryota</taxon>
        <taxon>Metazoa</taxon>
        <taxon>Ecdysozoa</taxon>
        <taxon>Nematoda</taxon>
        <taxon>Chromadorea</taxon>
        <taxon>Rhabditida</taxon>
        <taxon>Rhabditina</taxon>
        <taxon>Rhabditomorpha</taxon>
        <taxon>Strongyloidea</taxon>
        <taxon>Ancylostomatidae</taxon>
        <taxon>Ancylostomatinae</taxon>
        <taxon>Ancylostoma</taxon>
    </lineage>
</organism>
<name>A0A0D6MAZ5_9BILA</name>
<feature type="compositionally biased region" description="Basic and acidic residues" evidence="1">
    <location>
        <begin position="63"/>
        <end position="121"/>
    </location>
</feature>
<dbReference type="EMBL" id="KE124787">
    <property type="protein sequence ID" value="EPB79906.1"/>
    <property type="molecule type" value="Genomic_DNA"/>
</dbReference>
<evidence type="ECO:0000313" key="3">
    <source>
        <dbReference type="Proteomes" id="UP000054495"/>
    </source>
</evidence>
<reference evidence="2 3" key="1">
    <citation type="submission" date="2013-05" db="EMBL/GenBank/DDBJ databases">
        <title>Draft genome of the parasitic nematode Anyclostoma ceylanicum.</title>
        <authorList>
            <person name="Mitreva M."/>
        </authorList>
    </citation>
    <scope>NUCLEOTIDE SEQUENCE [LARGE SCALE GENOMIC DNA]</scope>
</reference>
<protein>
    <submittedName>
        <fullName evidence="2">Uncharacterized protein</fullName>
    </submittedName>
</protein>
<feature type="compositionally biased region" description="Low complexity" evidence="1">
    <location>
        <begin position="123"/>
        <end position="144"/>
    </location>
</feature>
<dbReference type="Proteomes" id="UP000054495">
    <property type="component" value="Unassembled WGS sequence"/>
</dbReference>
<dbReference type="AlphaFoldDB" id="A0A0D6MAZ5"/>
<feature type="region of interest" description="Disordered" evidence="1">
    <location>
        <begin position="59"/>
        <end position="233"/>
    </location>
</feature>
<gene>
    <name evidence="2" type="ORF">ANCCEY_00972</name>
</gene>
<feature type="compositionally biased region" description="Basic and acidic residues" evidence="1">
    <location>
        <begin position="223"/>
        <end position="233"/>
    </location>
</feature>